<proteinExistence type="predicted"/>
<protein>
    <submittedName>
        <fullName evidence="2">Uncharacterized protein</fullName>
    </submittedName>
</protein>
<evidence type="ECO:0000313" key="2">
    <source>
        <dbReference type="EMBL" id="APW35918.1"/>
    </source>
</evidence>
<organism evidence="2 3">
    <name type="scientific">Rhodoferax koreensis</name>
    <dbReference type="NCBI Taxonomy" id="1842727"/>
    <lineage>
        <taxon>Bacteria</taxon>
        <taxon>Pseudomonadati</taxon>
        <taxon>Pseudomonadota</taxon>
        <taxon>Betaproteobacteria</taxon>
        <taxon>Burkholderiales</taxon>
        <taxon>Comamonadaceae</taxon>
        <taxon>Rhodoferax</taxon>
    </lineage>
</organism>
<evidence type="ECO:0000256" key="1">
    <source>
        <dbReference type="SAM" id="Phobius"/>
    </source>
</evidence>
<reference evidence="2 3" key="1">
    <citation type="submission" date="2017-01" db="EMBL/GenBank/DDBJ databases">
        <authorList>
            <person name="Mah S.A."/>
            <person name="Swanson W.J."/>
            <person name="Moy G.W."/>
            <person name="Vacquier V.D."/>
        </authorList>
    </citation>
    <scope>NUCLEOTIDE SEQUENCE [LARGE SCALE GENOMIC DNA]</scope>
    <source>
        <strain evidence="2 3">DCY110</strain>
    </source>
</reference>
<name>A0A1P8JQA8_9BURK</name>
<feature type="transmembrane region" description="Helical" evidence="1">
    <location>
        <begin position="67"/>
        <end position="88"/>
    </location>
</feature>
<dbReference type="KEGG" id="rhy:RD110_00740"/>
<keyword evidence="3" id="KW-1185">Reference proteome</keyword>
<dbReference type="OrthoDB" id="8907851at2"/>
<keyword evidence="1" id="KW-0472">Membrane</keyword>
<feature type="transmembrane region" description="Helical" evidence="1">
    <location>
        <begin position="38"/>
        <end position="55"/>
    </location>
</feature>
<dbReference type="RefSeq" id="WP_076195766.1">
    <property type="nucleotide sequence ID" value="NZ_CP019236.1"/>
</dbReference>
<sequence>MTSFVHTTYSNVHPGVARAESVFSAASRLRRGFDSTKGLSTVLLAAVASALIVAADRMVDSFASDSMTAWILLWVVGFAAIALFAGVARKVASVTVKSLDAWSFRVAQARADERLWNTAQNDPRVMADLKAAIERSEVSAPAIAVAAPKQTFSASKALAQWRADAARARADARLWAVAQRDSRVMDDLMAAQSRAEVETQQTLPAETQTLIKADNAASLREALFALRPKFAYYV</sequence>
<keyword evidence="1" id="KW-0812">Transmembrane</keyword>
<dbReference type="AlphaFoldDB" id="A0A1P8JQA8"/>
<gene>
    <name evidence="2" type="ORF">RD110_00740</name>
</gene>
<dbReference type="Proteomes" id="UP000186609">
    <property type="component" value="Chromosome"/>
</dbReference>
<dbReference type="EMBL" id="CP019236">
    <property type="protein sequence ID" value="APW35918.1"/>
    <property type="molecule type" value="Genomic_DNA"/>
</dbReference>
<accession>A0A1P8JQA8</accession>
<keyword evidence="1" id="KW-1133">Transmembrane helix</keyword>
<evidence type="ECO:0000313" key="3">
    <source>
        <dbReference type="Proteomes" id="UP000186609"/>
    </source>
</evidence>